<feature type="chain" id="PRO_5030656847" description="Ricin-type beta-trefoil lectin protein" evidence="2">
    <location>
        <begin position="27"/>
        <end position="204"/>
    </location>
</feature>
<evidence type="ECO:0000256" key="2">
    <source>
        <dbReference type="SAM" id="SignalP"/>
    </source>
</evidence>
<keyword evidence="2" id="KW-0732">Signal</keyword>
<dbReference type="Proteomes" id="UP000540568">
    <property type="component" value="Unassembled WGS sequence"/>
</dbReference>
<protein>
    <recommendedName>
        <fullName evidence="5">Ricin-type beta-trefoil lectin protein</fullName>
    </recommendedName>
</protein>
<feature type="signal peptide" evidence="2">
    <location>
        <begin position="1"/>
        <end position="26"/>
    </location>
</feature>
<dbReference type="PROSITE" id="PS51257">
    <property type="entry name" value="PROKAR_LIPOPROTEIN"/>
    <property type="match status" value="1"/>
</dbReference>
<name>A0A7W3J570_9MICO</name>
<proteinExistence type="predicted"/>
<comment type="caution">
    <text evidence="3">The sequence shown here is derived from an EMBL/GenBank/DDBJ whole genome shotgun (WGS) entry which is preliminary data.</text>
</comment>
<evidence type="ECO:0000313" key="4">
    <source>
        <dbReference type="Proteomes" id="UP000540568"/>
    </source>
</evidence>
<feature type="region of interest" description="Disordered" evidence="1">
    <location>
        <begin position="25"/>
        <end position="67"/>
    </location>
</feature>
<evidence type="ECO:0000313" key="3">
    <source>
        <dbReference type="EMBL" id="MBA8806521.1"/>
    </source>
</evidence>
<evidence type="ECO:0008006" key="5">
    <source>
        <dbReference type="Google" id="ProtNLM"/>
    </source>
</evidence>
<dbReference type="RefSeq" id="WP_220489433.1">
    <property type="nucleotide sequence ID" value="NZ_BAAATF010000002.1"/>
</dbReference>
<accession>A0A7W3J570</accession>
<organism evidence="3 4">
    <name type="scientific">Promicromonospora sukumoe</name>
    <dbReference type="NCBI Taxonomy" id="88382"/>
    <lineage>
        <taxon>Bacteria</taxon>
        <taxon>Bacillati</taxon>
        <taxon>Actinomycetota</taxon>
        <taxon>Actinomycetes</taxon>
        <taxon>Micrococcales</taxon>
        <taxon>Promicromonosporaceae</taxon>
        <taxon>Promicromonospora</taxon>
    </lineage>
</organism>
<sequence length="204" mass="20207">MRTTSRALLPISLLGVALALAGCSPAADGDSTSSSSPTSETTAPTSEPTEEDTAATSEPTEGAAGGTLLDGSQELEIESYAGTYLAPTVEGGVALVEDPAANDVPAQWIIGPVEDGGDQYQLTTVALTDGEPSCLTLADGADPSLGSCDPADASQVFSVATLDSPEQVSISNDAGTLAVDAESGSLTVHPDGAEVSSTFTLAAS</sequence>
<dbReference type="EMBL" id="JACGWV010000001">
    <property type="protein sequence ID" value="MBA8806521.1"/>
    <property type="molecule type" value="Genomic_DNA"/>
</dbReference>
<feature type="compositionally biased region" description="Low complexity" evidence="1">
    <location>
        <begin position="25"/>
        <end position="47"/>
    </location>
</feature>
<dbReference type="AlphaFoldDB" id="A0A7W3J570"/>
<keyword evidence="4" id="KW-1185">Reference proteome</keyword>
<evidence type="ECO:0000256" key="1">
    <source>
        <dbReference type="SAM" id="MobiDB-lite"/>
    </source>
</evidence>
<reference evidence="3 4" key="1">
    <citation type="submission" date="2020-07" db="EMBL/GenBank/DDBJ databases">
        <title>Sequencing the genomes of 1000 actinobacteria strains.</title>
        <authorList>
            <person name="Klenk H.-P."/>
        </authorList>
    </citation>
    <scope>NUCLEOTIDE SEQUENCE [LARGE SCALE GENOMIC DNA]</scope>
    <source>
        <strain evidence="3 4">DSM 44121</strain>
    </source>
</reference>
<gene>
    <name evidence="3" type="ORF">FHX71_000463</name>
</gene>